<accession>A0A4Y7KVD0</accession>
<evidence type="ECO:0000313" key="1">
    <source>
        <dbReference type="EMBL" id="RZC75865.1"/>
    </source>
</evidence>
<name>A0A4Y7KVD0_PAPSO</name>
<keyword evidence="2" id="KW-1185">Reference proteome</keyword>
<dbReference type="Gramene" id="RZC75865">
    <property type="protein sequence ID" value="RZC75865"/>
    <property type="gene ID" value="C5167_000332"/>
</dbReference>
<proteinExistence type="predicted"/>
<dbReference type="AlphaFoldDB" id="A0A4Y7KVD0"/>
<dbReference type="EMBL" id="CM010723">
    <property type="protein sequence ID" value="RZC75865.1"/>
    <property type="molecule type" value="Genomic_DNA"/>
</dbReference>
<evidence type="ECO:0000313" key="2">
    <source>
        <dbReference type="Proteomes" id="UP000316621"/>
    </source>
</evidence>
<protein>
    <submittedName>
        <fullName evidence="1">Uncharacterized protein</fullName>
    </submittedName>
</protein>
<gene>
    <name evidence="1" type="ORF">C5167_000332</name>
</gene>
<organism evidence="1 2">
    <name type="scientific">Papaver somniferum</name>
    <name type="common">Opium poppy</name>
    <dbReference type="NCBI Taxonomy" id="3469"/>
    <lineage>
        <taxon>Eukaryota</taxon>
        <taxon>Viridiplantae</taxon>
        <taxon>Streptophyta</taxon>
        <taxon>Embryophyta</taxon>
        <taxon>Tracheophyta</taxon>
        <taxon>Spermatophyta</taxon>
        <taxon>Magnoliopsida</taxon>
        <taxon>Ranunculales</taxon>
        <taxon>Papaveraceae</taxon>
        <taxon>Papaveroideae</taxon>
        <taxon>Papaver</taxon>
    </lineage>
</organism>
<dbReference type="Proteomes" id="UP000316621">
    <property type="component" value="Chromosome 9"/>
</dbReference>
<sequence length="109" mass="12258">MFPRNMILEIAPYTFNLNSEERCYPLVHGAVKCSHLALLDLFVVCNSRAERKSSRLQSFPAGSGIILVITTKAKRYHSESCCCCNTATSSLILQRKLQEVNLHLLFAIL</sequence>
<reference evidence="1 2" key="1">
    <citation type="journal article" date="2018" name="Science">
        <title>The opium poppy genome and morphinan production.</title>
        <authorList>
            <person name="Guo L."/>
            <person name="Winzer T."/>
            <person name="Yang X."/>
            <person name="Li Y."/>
            <person name="Ning Z."/>
            <person name="He Z."/>
            <person name="Teodor R."/>
            <person name="Lu Y."/>
            <person name="Bowser T.A."/>
            <person name="Graham I.A."/>
            <person name="Ye K."/>
        </authorList>
    </citation>
    <scope>NUCLEOTIDE SEQUENCE [LARGE SCALE GENOMIC DNA]</scope>
    <source>
        <strain evidence="2">cv. HN1</strain>
        <tissue evidence="1">Leaves</tissue>
    </source>
</reference>